<organism evidence="1 2">
    <name type="scientific">Prorocentrum cordatum</name>
    <dbReference type="NCBI Taxonomy" id="2364126"/>
    <lineage>
        <taxon>Eukaryota</taxon>
        <taxon>Sar</taxon>
        <taxon>Alveolata</taxon>
        <taxon>Dinophyceae</taxon>
        <taxon>Prorocentrales</taxon>
        <taxon>Prorocentraceae</taxon>
        <taxon>Prorocentrum</taxon>
    </lineage>
</organism>
<accession>A0ABN9RRD6</accession>
<name>A0ABN9RRD6_9DINO</name>
<comment type="caution">
    <text evidence="1">The sequence shown here is derived from an EMBL/GenBank/DDBJ whole genome shotgun (WGS) entry which is preliminary data.</text>
</comment>
<protein>
    <submittedName>
        <fullName evidence="1">Uncharacterized protein</fullName>
    </submittedName>
</protein>
<evidence type="ECO:0000313" key="2">
    <source>
        <dbReference type="Proteomes" id="UP001189429"/>
    </source>
</evidence>
<proteinExistence type="predicted"/>
<dbReference type="EMBL" id="CAUYUJ010007678">
    <property type="protein sequence ID" value="CAK0821635.1"/>
    <property type="molecule type" value="Genomic_DNA"/>
</dbReference>
<dbReference type="Proteomes" id="UP001189429">
    <property type="component" value="Unassembled WGS sequence"/>
</dbReference>
<keyword evidence="2" id="KW-1185">Reference proteome</keyword>
<evidence type="ECO:0000313" key="1">
    <source>
        <dbReference type="EMBL" id="CAK0821635.1"/>
    </source>
</evidence>
<sequence length="122" mass="12807">MLTNVNTGHRRCGSGVPCGGHAWSEDGVTWSDTFVGAFGPEVLMEDGSARSLGYVERPQVAQEAPGAPPLALFLAAGPRYLEAPTLTWAQRFCDRGPMEAGLCGFMGGLPLGASAPEPRVFV</sequence>
<gene>
    <name evidence="1" type="ORF">PCOR1329_LOCUS22860</name>
</gene>
<reference evidence="1" key="1">
    <citation type="submission" date="2023-10" db="EMBL/GenBank/DDBJ databases">
        <authorList>
            <person name="Chen Y."/>
            <person name="Shah S."/>
            <person name="Dougan E. K."/>
            <person name="Thang M."/>
            <person name="Chan C."/>
        </authorList>
    </citation>
    <scope>NUCLEOTIDE SEQUENCE [LARGE SCALE GENOMIC DNA]</scope>
</reference>